<dbReference type="AlphaFoldDB" id="A0A0W0EV88"/>
<comment type="caution">
    <text evidence="2">The sequence shown here is derived from an EMBL/GenBank/DDBJ whole genome shotgun (WGS) entry which is preliminary data.</text>
</comment>
<feature type="region of interest" description="Disordered" evidence="1">
    <location>
        <begin position="1"/>
        <end position="65"/>
    </location>
</feature>
<sequence>MVPPSLPSFAATFSSSSFGSIPADDNSLPPIQARASQSENTQVAGRKRTRIDVSGPDHDDQSDSE</sequence>
<accession>A0A0W0EV88</accession>
<evidence type="ECO:0000256" key="1">
    <source>
        <dbReference type="SAM" id="MobiDB-lite"/>
    </source>
</evidence>
<organism evidence="2 3">
    <name type="scientific">Moniliophthora roreri</name>
    <name type="common">Frosty pod rot fungus</name>
    <name type="synonym">Monilia roreri</name>
    <dbReference type="NCBI Taxonomy" id="221103"/>
    <lineage>
        <taxon>Eukaryota</taxon>
        <taxon>Fungi</taxon>
        <taxon>Dikarya</taxon>
        <taxon>Basidiomycota</taxon>
        <taxon>Agaricomycotina</taxon>
        <taxon>Agaricomycetes</taxon>
        <taxon>Agaricomycetidae</taxon>
        <taxon>Agaricales</taxon>
        <taxon>Marasmiineae</taxon>
        <taxon>Marasmiaceae</taxon>
        <taxon>Moniliophthora</taxon>
    </lineage>
</organism>
<dbReference type="Proteomes" id="UP000054988">
    <property type="component" value="Unassembled WGS sequence"/>
</dbReference>
<gene>
    <name evidence="2" type="ORF">WG66_19488</name>
</gene>
<feature type="compositionally biased region" description="Polar residues" evidence="1">
    <location>
        <begin position="34"/>
        <end position="43"/>
    </location>
</feature>
<evidence type="ECO:0000313" key="2">
    <source>
        <dbReference type="EMBL" id="KTB27983.1"/>
    </source>
</evidence>
<reference evidence="2 3" key="1">
    <citation type="submission" date="2015-12" db="EMBL/GenBank/DDBJ databases">
        <title>Draft genome sequence of Moniliophthora roreri, the causal agent of frosty pod rot of cacao.</title>
        <authorList>
            <person name="Aime M.C."/>
            <person name="Diaz-Valderrama J.R."/>
            <person name="Kijpornyongpan T."/>
            <person name="Phillips-Mora W."/>
        </authorList>
    </citation>
    <scope>NUCLEOTIDE SEQUENCE [LARGE SCALE GENOMIC DNA]</scope>
    <source>
        <strain evidence="2 3">MCA 2952</strain>
    </source>
</reference>
<proteinExistence type="predicted"/>
<feature type="compositionally biased region" description="Basic and acidic residues" evidence="1">
    <location>
        <begin position="55"/>
        <end position="65"/>
    </location>
</feature>
<protein>
    <submittedName>
        <fullName evidence="2">Uncharacterized protein</fullName>
    </submittedName>
</protein>
<dbReference type="EMBL" id="LATX01002510">
    <property type="protein sequence ID" value="KTB27983.1"/>
    <property type="molecule type" value="Genomic_DNA"/>
</dbReference>
<feature type="compositionally biased region" description="Low complexity" evidence="1">
    <location>
        <begin position="7"/>
        <end position="23"/>
    </location>
</feature>
<name>A0A0W0EV88_MONRR</name>
<evidence type="ECO:0000313" key="3">
    <source>
        <dbReference type="Proteomes" id="UP000054988"/>
    </source>
</evidence>